<keyword evidence="2" id="KW-0472">Membrane</keyword>
<evidence type="ECO:0000313" key="3">
    <source>
        <dbReference type="EMBL" id="SHN80633.1"/>
    </source>
</evidence>
<gene>
    <name evidence="3" type="ORF">SAMN05444170_4451</name>
</gene>
<name>A0A1M7UCA5_9BRAD</name>
<feature type="region of interest" description="Disordered" evidence="1">
    <location>
        <begin position="40"/>
        <end position="61"/>
    </location>
</feature>
<dbReference type="EMBL" id="LT670849">
    <property type="protein sequence ID" value="SHN80633.1"/>
    <property type="molecule type" value="Genomic_DNA"/>
</dbReference>
<proteinExistence type="predicted"/>
<keyword evidence="2" id="KW-0812">Transmembrane</keyword>
<dbReference type="AlphaFoldDB" id="A0A1M7UCA5"/>
<accession>A0A1M7UCA5</accession>
<evidence type="ECO:0000313" key="4">
    <source>
        <dbReference type="Proteomes" id="UP000184096"/>
    </source>
</evidence>
<keyword evidence="2" id="KW-1133">Transmembrane helix</keyword>
<sequence length="61" mass="6529">MSGELSTRQLIGAVIVAATAGFLVYFGSLYVVDHWITPRDTNDPLVKQRGLTPGQSPALAK</sequence>
<protein>
    <submittedName>
        <fullName evidence="3">Uncharacterized protein</fullName>
    </submittedName>
</protein>
<keyword evidence="4" id="KW-1185">Reference proteome</keyword>
<dbReference type="Proteomes" id="UP000184096">
    <property type="component" value="Chromosome I"/>
</dbReference>
<feature type="transmembrane region" description="Helical" evidence="2">
    <location>
        <begin position="12"/>
        <end position="32"/>
    </location>
</feature>
<evidence type="ECO:0000256" key="1">
    <source>
        <dbReference type="SAM" id="MobiDB-lite"/>
    </source>
</evidence>
<evidence type="ECO:0000256" key="2">
    <source>
        <dbReference type="SAM" id="Phobius"/>
    </source>
</evidence>
<dbReference type="RefSeq" id="WP_156898630.1">
    <property type="nucleotide sequence ID" value="NZ_LT670849.1"/>
</dbReference>
<organism evidence="3 4">
    <name type="scientific">Bradyrhizobium erythrophlei</name>
    <dbReference type="NCBI Taxonomy" id="1437360"/>
    <lineage>
        <taxon>Bacteria</taxon>
        <taxon>Pseudomonadati</taxon>
        <taxon>Pseudomonadota</taxon>
        <taxon>Alphaproteobacteria</taxon>
        <taxon>Hyphomicrobiales</taxon>
        <taxon>Nitrobacteraceae</taxon>
        <taxon>Bradyrhizobium</taxon>
    </lineage>
</organism>
<reference evidence="4" key="1">
    <citation type="submission" date="2016-11" db="EMBL/GenBank/DDBJ databases">
        <authorList>
            <person name="Varghese N."/>
            <person name="Submissions S."/>
        </authorList>
    </citation>
    <scope>NUCLEOTIDE SEQUENCE [LARGE SCALE GENOMIC DNA]</scope>
    <source>
        <strain evidence="4">GAS401</strain>
    </source>
</reference>